<dbReference type="Pfam" id="PF13400">
    <property type="entry name" value="Tad"/>
    <property type="match status" value="1"/>
</dbReference>
<dbReference type="RefSeq" id="WP_108853165.1">
    <property type="nucleotide sequence ID" value="NZ_OMOQ01000001.1"/>
</dbReference>
<organism evidence="3 4">
    <name type="scientific">Albidovulum aquaemixtae</name>
    <dbReference type="NCBI Taxonomy" id="1542388"/>
    <lineage>
        <taxon>Bacteria</taxon>
        <taxon>Pseudomonadati</taxon>
        <taxon>Pseudomonadota</taxon>
        <taxon>Alphaproteobacteria</taxon>
        <taxon>Rhodobacterales</taxon>
        <taxon>Paracoccaceae</taxon>
        <taxon>Albidovulum</taxon>
    </lineage>
</organism>
<feature type="domain" description="Putative Flp pilus-assembly TadG-like N-terminal" evidence="1">
    <location>
        <begin position="30"/>
        <end position="65"/>
    </location>
</feature>
<evidence type="ECO:0000259" key="2">
    <source>
        <dbReference type="Pfam" id="PF25269"/>
    </source>
</evidence>
<accession>A0A2R8B874</accession>
<keyword evidence="4" id="KW-1185">Reference proteome</keyword>
<feature type="domain" description="DUF7867" evidence="2">
    <location>
        <begin position="171"/>
        <end position="437"/>
    </location>
</feature>
<dbReference type="Proteomes" id="UP000244924">
    <property type="component" value="Unassembled WGS sequence"/>
</dbReference>
<dbReference type="Pfam" id="PF25269">
    <property type="entry name" value="DUF7867"/>
    <property type="match status" value="1"/>
</dbReference>
<proteinExistence type="predicted"/>
<sequence length="453" mass="48357">MTGMEQWGCTNMNRFLNDENGGITALNLQLFVASLILGGLAVDYGNAMANRTHLQVAADSAAHAAILTRELNGAEDAKARAIELASASMPAPSFGSVLSQEDIMFGDWDRDAELFTADSNSRNAVLVSTKRHAANGNGVATYLLGLAGLANWDVTSGTVYETYYPACFREGFVAQDRVEVQSNSYYTNGFCIHSQSHVKLSSNNVFEPGVVISMPDTADVELPASGFKTNSGAQEALRSGSYRLRILQRIDSILQGIEDPYHTDYGIMSSSATEYYRQYISNAGVVRLNYRKDAEPGTFTENAIHDVTCKKDKMNYSLNPGSELKNAVLFTNCRLQIKAGAVIENAVIFSNNAESTAVTGSAGVVIGRDDNCLPGGDVQIVSHGSVSFPSDASIFGSQIIAAQDISLTARADGLEGVSLVAGGMIDVTSNGGYGFCGSGMENSYEAAYFRLAK</sequence>
<dbReference type="InterPro" id="IPR057189">
    <property type="entry name" value="DUF7867"/>
</dbReference>
<dbReference type="InterPro" id="IPR028087">
    <property type="entry name" value="Tad_N"/>
</dbReference>
<name>A0A2R8B874_9RHOB</name>
<evidence type="ECO:0000313" key="3">
    <source>
        <dbReference type="EMBL" id="SPH18782.1"/>
    </source>
</evidence>
<evidence type="ECO:0000313" key="4">
    <source>
        <dbReference type="Proteomes" id="UP000244924"/>
    </source>
</evidence>
<reference evidence="3 4" key="1">
    <citation type="submission" date="2018-03" db="EMBL/GenBank/DDBJ databases">
        <authorList>
            <person name="Keele B.F."/>
        </authorList>
    </citation>
    <scope>NUCLEOTIDE SEQUENCE [LARGE SCALE GENOMIC DNA]</scope>
    <source>
        <strain evidence="3 4">CECT 8626</strain>
    </source>
</reference>
<dbReference type="AlphaFoldDB" id="A0A2R8B874"/>
<gene>
    <name evidence="3" type="ORF">DEA8626_02326</name>
</gene>
<protein>
    <submittedName>
        <fullName evidence="3">Uncharacterized protein</fullName>
    </submittedName>
</protein>
<dbReference type="OrthoDB" id="7863619at2"/>
<dbReference type="EMBL" id="OMOQ01000001">
    <property type="protein sequence ID" value="SPH18782.1"/>
    <property type="molecule type" value="Genomic_DNA"/>
</dbReference>
<evidence type="ECO:0000259" key="1">
    <source>
        <dbReference type="Pfam" id="PF13400"/>
    </source>
</evidence>